<keyword evidence="1" id="KW-0378">Hydrolase</keyword>
<evidence type="ECO:0000313" key="2">
    <source>
        <dbReference type="Proteomes" id="UP000438182"/>
    </source>
</evidence>
<protein>
    <submittedName>
        <fullName evidence="1">Helicase</fullName>
    </submittedName>
</protein>
<comment type="caution">
    <text evidence="1">The sequence shown here is derived from an EMBL/GenBank/DDBJ whole genome shotgun (WGS) entry which is preliminary data.</text>
</comment>
<organism evidence="1 2">
    <name type="scientific">Agromyces seonyuensis</name>
    <dbReference type="NCBI Taxonomy" id="2662446"/>
    <lineage>
        <taxon>Bacteria</taxon>
        <taxon>Bacillati</taxon>
        <taxon>Actinomycetota</taxon>
        <taxon>Actinomycetes</taxon>
        <taxon>Micrococcales</taxon>
        <taxon>Microbacteriaceae</taxon>
        <taxon>Agromyces</taxon>
    </lineage>
</organism>
<dbReference type="AlphaFoldDB" id="A0A6I4P4A5"/>
<evidence type="ECO:0000313" key="1">
    <source>
        <dbReference type="EMBL" id="MWB99109.1"/>
    </source>
</evidence>
<keyword evidence="2" id="KW-1185">Reference proteome</keyword>
<dbReference type="GO" id="GO:0004386">
    <property type="term" value="F:helicase activity"/>
    <property type="evidence" value="ECO:0007669"/>
    <property type="project" value="UniProtKB-KW"/>
</dbReference>
<reference evidence="1 2" key="1">
    <citation type="submission" date="2019-12" db="EMBL/GenBank/DDBJ databases">
        <authorList>
            <person name="Kim Y.S."/>
        </authorList>
    </citation>
    <scope>NUCLEOTIDE SEQUENCE [LARGE SCALE GENOMIC DNA]</scope>
    <source>
        <strain evidence="1 2">MMS17-SY077</strain>
    </source>
</reference>
<proteinExistence type="predicted"/>
<gene>
    <name evidence="1" type="ORF">GB864_11195</name>
</gene>
<sequence length="86" mass="8266">MLTTSVVRQRAANAADAAALAAADVWSGAVAVDLTACEAAETAARLGGAVLASCEVDEGGAQVTVSLVSVLGDVVARSRAGPPGAS</sequence>
<accession>A0A6I4P4A5</accession>
<keyword evidence="1" id="KW-0547">Nucleotide-binding</keyword>
<dbReference type="Proteomes" id="UP000438182">
    <property type="component" value="Unassembled WGS sequence"/>
</dbReference>
<keyword evidence="1" id="KW-0067">ATP-binding</keyword>
<keyword evidence="1" id="KW-0347">Helicase</keyword>
<name>A0A6I4P4A5_9MICO</name>
<dbReference type="EMBL" id="WSTA01000048">
    <property type="protein sequence ID" value="MWB99109.1"/>
    <property type="molecule type" value="Genomic_DNA"/>
</dbReference>